<dbReference type="Proteomes" id="UP000197097">
    <property type="component" value="Unassembled WGS sequence"/>
</dbReference>
<feature type="domain" description="TRNA-binding" evidence="4">
    <location>
        <begin position="19"/>
        <end position="123"/>
    </location>
</feature>
<dbReference type="AlphaFoldDB" id="A0A246K5Z0"/>
<dbReference type="EMBL" id="NISJ01000001">
    <property type="protein sequence ID" value="OWR01412.1"/>
    <property type="molecule type" value="Genomic_DNA"/>
</dbReference>
<dbReference type="SUPFAM" id="SSF50249">
    <property type="entry name" value="Nucleic acid-binding proteins"/>
    <property type="match status" value="1"/>
</dbReference>
<dbReference type="RefSeq" id="WP_088471221.1">
    <property type="nucleotide sequence ID" value="NZ_NISJ01000001.1"/>
</dbReference>
<dbReference type="NCBIfam" id="NF007494">
    <property type="entry name" value="PRK10089.1-3"/>
    <property type="match status" value="1"/>
</dbReference>
<evidence type="ECO:0000313" key="5">
    <source>
        <dbReference type="EMBL" id="OWR01412.1"/>
    </source>
</evidence>
<dbReference type="PANTHER" id="PTHR11586">
    <property type="entry name" value="TRNA-AMINOACYLATION COFACTOR ARC1 FAMILY MEMBER"/>
    <property type="match status" value="1"/>
</dbReference>
<dbReference type="CDD" id="cd02798">
    <property type="entry name" value="tRNA_bind_CsaA"/>
    <property type="match status" value="1"/>
</dbReference>
<evidence type="ECO:0000256" key="3">
    <source>
        <dbReference type="PROSITE-ProRule" id="PRU00209"/>
    </source>
</evidence>
<dbReference type="InterPro" id="IPR002547">
    <property type="entry name" value="tRNA-bd_dom"/>
</dbReference>
<dbReference type="PROSITE" id="PS50886">
    <property type="entry name" value="TRBD"/>
    <property type="match status" value="1"/>
</dbReference>
<dbReference type="FunFam" id="2.40.50.140:FF:000165">
    <property type="entry name" value="Chaperone CsaA"/>
    <property type="match status" value="1"/>
</dbReference>
<dbReference type="OrthoDB" id="9794564at2"/>
<name>A0A246K5Z0_9SPHN</name>
<keyword evidence="6" id="KW-1185">Reference proteome</keyword>
<accession>A0A246K5Z0</accession>
<reference evidence="5 6" key="1">
    <citation type="journal article" date="2002" name="Int. J. Syst. Evol. Microbiol.">
        <title>Sphingopyxis witflariensis sp. nov., isolated from activated sludge.</title>
        <authorList>
            <person name="Kampfer P."/>
            <person name="Witzenberger R."/>
            <person name="Denner E.B."/>
            <person name="Busse H.J."/>
            <person name="Neef A."/>
        </authorList>
    </citation>
    <scope>NUCLEOTIDE SEQUENCE [LARGE SCALE GENOMIC DNA]</scope>
    <source>
        <strain evidence="5 6">DSM 14551</strain>
    </source>
</reference>
<evidence type="ECO:0000256" key="1">
    <source>
        <dbReference type="ARBA" id="ARBA00022555"/>
    </source>
</evidence>
<dbReference type="NCBIfam" id="TIGR02222">
    <property type="entry name" value="chap_CsaA"/>
    <property type="match status" value="1"/>
</dbReference>
<sequence>MHLNHNADAPVADAITFDDFLKVDIRIGTILNAEPFPEARKPAYKLLIDFGPAIGTKKSSAQIVDRYAIGELPGRQVAAVVNFPPRQIGKFMSEVLTLGFADEAGAVILFAPDRAVPNGSRLF</sequence>
<keyword evidence="2 3" id="KW-0694">RNA-binding</keyword>
<dbReference type="InterPro" id="IPR012340">
    <property type="entry name" value="NA-bd_OB-fold"/>
</dbReference>
<dbReference type="InterPro" id="IPR051270">
    <property type="entry name" value="Tyrosine-tRNA_ligase_regulator"/>
</dbReference>
<dbReference type="PANTHER" id="PTHR11586:SF37">
    <property type="entry name" value="TRNA-BINDING DOMAIN-CONTAINING PROTEIN"/>
    <property type="match status" value="1"/>
</dbReference>
<evidence type="ECO:0000256" key="2">
    <source>
        <dbReference type="ARBA" id="ARBA00022884"/>
    </source>
</evidence>
<dbReference type="NCBIfam" id="NF007495">
    <property type="entry name" value="PRK10089.1-4"/>
    <property type="match status" value="1"/>
</dbReference>
<proteinExistence type="predicted"/>
<dbReference type="Gene3D" id="2.40.50.140">
    <property type="entry name" value="Nucleic acid-binding proteins"/>
    <property type="match status" value="1"/>
</dbReference>
<comment type="caution">
    <text evidence="5">The sequence shown here is derived from an EMBL/GenBank/DDBJ whole genome shotgun (WGS) entry which is preliminary data.</text>
</comment>
<dbReference type="InterPro" id="IPR008231">
    <property type="entry name" value="CsaA"/>
</dbReference>
<evidence type="ECO:0000259" key="4">
    <source>
        <dbReference type="PROSITE" id="PS50886"/>
    </source>
</evidence>
<gene>
    <name evidence="5" type="ORF">CDQ91_03175</name>
</gene>
<organism evidence="5 6">
    <name type="scientific">Sphingopyxis witflariensis</name>
    <dbReference type="NCBI Taxonomy" id="173675"/>
    <lineage>
        <taxon>Bacteria</taxon>
        <taxon>Pseudomonadati</taxon>
        <taxon>Pseudomonadota</taxon>
        <taxon>Alphaproteobacteria</taxon>
        <taxon>Sphingomonadales</taxon>
        <taxon>Sphingomonadaceae</taxon>
        <taxon>Sphingopyxis</taxon>
    </lineage>
</organism>
<protein>
    <submittedName>
        <fullName evidence="5">tRNA-binding protein</fullName>
    </submittedName>
</protein>
<dbReference type="GO" id="GO:0000049">
    <property type="term" value="F:tRNA binding"/>
    <property type="evidence" value="ECO:0007669"/>
    <property type="project" value="UniProtKB-UniRule"/>
</dbReference>
<evidence type="ECO:0000313" key="6">
    <source>
        <dbReference type="Proteomes" id="UP000197097"/>
    </source>
</evidence>
<keyword evidence="1 3" id="KW-0820">tRNA-binding</keyword>
<dbReference type="Pfam" id="PF01588">
    <property type="entry name" value="tRNA_bind"/>
    <property type="match status" value="1"/>
</dbReference>